<keyword evidence="1" id="KW-0812">Transmembrane</keyword>
<keyword evidence="1" id="KW-1133">Transmembrane helix</keyword>
<dbReference type="Proteomes" id="UP000193240">
    <property type="component" value="Unassembled WGS sequence"/>
</dbReference>
<feature type="transmembrane region" description="Helical" evidence="1">
    <location>
        <begin position="85"/>
        <end position="108"/>
    </location>
</feature>
<dbReference type="AlphaFoldDB" id="A0A1Y2LYE9"/>
<keyword evidence="1" id="KW-0472">Membrane</keyword>
<evidence type="ECO:0000256" key="1">
    <source>
        <dbReference type="SAM" id="Phobius"/>
    </source>
</evidence>
<dbReference type="OMA" id="PQLSYLW"/>
<accession>A0A1Y2LYE9</accession>
<dbReference type="EMBL" id="KZ107847">
    <property type="protein sequence ID" value="OSS48018.1"/>
    <property type="molecule type" value="Genomic_DNA"/>
</dbReference>
<protein>
    <submittedName>
        <fullName evidence="2">Uncharacterized protein</fullName>
    </submittedName>
</protein>
<keyword evidence="3" id="KW-1185">Reference proteome</keyword>
<proteinExistence type="predicted"/>
<evidence type="ECO:0000313" key="3">
    <source>
        <dbReference type="Proteomes" id="UP000193240"/>
    </source>
</evidence>
<feature type="transmembrane region" description="Helical" evidence="1">
    <location>
        <begin position="601"/>
        <end position="624"/>
    </location>
</feature>
<gene>
    <name evidence="2" type="ORF">B5807_06733</name>
</gene>
<dbReference type="InParanoid" id="A0A1Y2LYE9"/>
<feature type="transmembrane region" description="Helical" evidence="1">
    <location>
        <begin position="535"/>
        <end position="554"/>
    </location>
</feature>
<reference evidence="2 3" key="1">
    <citation type="journal article" date="2017" name="Genome Announc.">
        <title>Genome sequence of the saprophytic ascomycete Epicoccum nigrum ICMP 19927 strain isolated from New Zealand.</title>
        <authorList>
            <person name="Fokin M."/>
            <person name="Fleetwood D."/>
            <person name="Weir B.S."/>
            <person name="Villas-Boas S.G."/>
        </authorList>
    </citation>
    <scope>NUCLEOTIDE SEQUENCE [LARGE SCALE GENOMIC DNA]</scope>
    <source>
        <strain evidence="2 3">ICMP 19927</strain>
    </source>
</reference>
<organism evidence="2 3">
    <name type="scientific">Epicoccum nigrum</name>
    <name type="common">Soil fungus</name>
    <name type="synonym">Epicoccum purpurascens</name>
    <dbReference type="NCBI Taxonomy" id="105696"/>
    <lineage>
        <taxon>Eukaryota</taxon>
        <taxon>Fungi</taxon>
        <taxon>Dikarya</taxon>
        <taxon>Ascomycota</taxon>
        <taxon>Pezizomycotina</taxon>
        <taxon>Dothideomycetes</taxon>
        <taxon>Pleosporomycetidae</taxon>
        <taxon>Pleosporales</taxon>
        <taxon>Pleosporineae</taxon>
        <taxon>Didymellaceae</taxon>
        <taxon>Epicoccum</taxon>
    </lineage>
</organism>
<name>A0A1Y2LYE9_EPING</name>
<evidence type="ECO:0000313" key="2">
    <source>
        <dbReference type="EMBL" id="OSS48018.1"/>
    </source>
</evidence>
<sequence length="702" mass="78167">MDREAASEHEMTETISANAKGHLLNRKESGRRYTGAHQRPSIFLDWLRQLRLQIFLPMFRQHSRWKDRGRKENPKVVMRSSRPVAALHALFHLIPLTGAIILLCLHWTNYWIGWDLPDSTTLQFVAKLHELLMQYSVVEIIIYMIRGEAVRGVVPFGALSGAVQSTKISYLWSMDFLSLWTSPALRGWRKALFVLGIPLLMTITALVGPSSAVLMIPRPNCPKSDPTERIFAESSIETLFPSCIGHLEGLALDLKSFSADVSDDKGPPMIVDEGNRTYMLDHNQLGRPLRTVFGDGSERAIATAPTRLIVDSLLKRTQRMTGYMSENGTISMYAPQPLVEAACTSSESFVIKNLSTTLYYIRPDMNTSVLFDLANISSLIPRVSGMGQMYFEDRSNSTYQYYDPIWMSDPKERAHLTTAVFFRLKHEDVNSEPVSLVSIFNMTNTTDRDIRLSIKTCTLLASWSDTEVIVKYNRDDNLWWRGGGLGNLAKQVTHSKLPSWKASNGRPIILNMTDVEPLGNATGHAVLAMWKRRTAITAFSLAASFAAAISGLPYNSSLLGDLGNSQPFMYLLQDERLSDAASFTLTNIQYGYGYGVGSTSVTLSTVVLSLYSAITTLYLLYILITGSTSTAWNSGIELIALALHSKSPGDLPNTTAGINCMRTLSQSVGIRVNAEEKLELVFGNDPDRSLGDLRKIQKDKAY</sequence>
<feature type="transmembrane region" description="Helical" evidence="1">
    <location>
        <begin position="192"/>
        <end position="216"/>
    </location>
</feature>